<sequence length="203" mass="23689">MLQPLTDTLTCDSTLLHRFRSDEAYDYAGELQTPDLDWWDWLARKIERLLSDVFSIQGDGDFRIFIYIAIALAFSALIVFLLYRHRPGLFGKAGNINRADDEEDDIYGIDFDAAYARAMAQKDYYRAVRIVYLRTLRRLSDSQRISWQLYKTPTEYTREFLSADFQRMTSVFMRVRYGNYPASEELVDLLVSLEDEIRKGGAA</sequence>
<gene>
    <name evidence="3" type="ORF">NCTC13067_01857</name>
</gene>
<evidence type="ECO:0000259" key="2">
    <source>
        <dbReference type="Pfam" id="PF13559"/>
    </source>
</evidence>
<evidence type="ECO:0000313" key="4">
    <source>
        <dbReference type="Proteomes" id="UP000255469"/>
    </source>
</evidence>
<keyword evidence="1" id="KW-1133">Transmembrane helix</keyword>
<evidence type="ECO:0000313" key="3">
    <source>
        <dbReference type="EMBL" id="SUB93999.1"/>
    </source>
</evidence>
<dbReference type="EMBL" id="UGTM01000002">
    <property type="protein sequence ID" value="SUB93999.1"/>
    <property type="molecule type" value="Genomic_DNA"/>
</dbReference>
<dbReference type="RefSeq" id="WP_025067736.1">
    <property type="nucleotide sequence ID" value="NZ_UGTM01000002.1"/>
</dbReference>
<keyword evidence="1" id="KW-0472">Membrane</keyword>
<dbReference type="InterPro" id="IPR025403">
    <property type="entry name" value="TgpA-like_C"/>
</dbReference>
<accession>A0A379EC65</accession>
<name>A0A379EC65_9BACT</name>
<dbReference type="Pfam" id="PF13559">
    <property type="entry name" value="DUF4129"/>
    <property type="match status" value="1"/>
</dbReference>
<feature type="transmembrane region" description="Helical" evidence="1">
    <location>
        <begin position="64"/>
        <end position="83"/>
    </location>
</feature>
<proteinExistence type="predicted"/>
<protein>
    <recommendedName>
        <fullName evidence="2">Protein-glutamine gamma-glutamyltransferase-like C-terminal domain-containing protein</fullName>
    </recommendedName>
</protein>
<dbReference type="Proteomes" id="UP000255469">
    <property type="component" value="Unassembled WGS sequence"/>
</dbReference>
<feature type="domain" description="Protein-glutamine gamma-glutamyltransferase-like C-terminal" evidence="2">
    <location>
        <begin position="132"/>
        <end position="191"/>
    </location>
</feature>
<organism evidence="3 4">
    <name type="scientific">Prevotella denticola</name>
    <dbReference type="NCBI Taxonomy" id="28129"/>
    <lineage>
        <taxon>Bacteria</taxon>
        <taxon>Pseudomonadati</taxon>
        <taxon>Bacteroidota</taxon>
        <taxon>Bacteroidia</taxon>
        <taxon>Bacteroidales</taxon>
        <taxon>Prevotellaceae</taxon>
        <taxon>Prevotella</taxon>
    </lineage>
</organism>
<keyword evidence="1" id="KW-0812">Transmembrane</keyword>
<evidence type="ECO:0000256" key="1">
    <source>
        <dbReference type="SAM" id="Phobius"/>
    </source>
</evidence>
<reference evidence="3 4" key="1">
    <citation type="submission" date="2018-06" db="EMBL/GenBank/DDBJ databases">
        <authorList>
            <consortium name="Pathogen Informatics"/>
            <person name="Doyle S."/>
        </authorList>
    </citation>
    <scope>NUCLEOTIDE SEQUENCE [LARGE SCALE GENOMIC DNA]</scope>
    <source>
        <strain evidence="3 4">NCTC13067</strain>
    </source>
</reference>
<dbReference type="AlphaFoldDB" id="A0A379EC65"/>